<dbReference type="EMBL" id="JAFCMP010000490">
    <property type="protein sequence ID" value="KAG5179239.1"/>
    <property type="molecule type" value="Genomic_DNA"/>
</dbReference>
<protein>
    <submittedName>
        <fullName evidence="1">Uncharacterized protein</fullName>
    </submittedName>
</protein>
<keyword evidence="2" id="KW-1185">Reference proteome</keyword>
<dbReference type="PANTHER" id="PTHR10217:SF435">
    <property type="entry name" value="POTASSIUM VOLTAGE-GATED CHANNEL PROTEIN EAG"/>
    <property type="match status" value="1"/>
</dbReference>
<proteinExistence type="predicted"/>
<organism evidence="1 2">
    <name type="scientific">Tribonema minus</name>
    <dbReference type="NCBI Taxonomy" id="303371"/>
    <lineage>
        <taxon>Eukaryota</taxon>
        <taxon>Sar</taxon>
        <taxon>Stramenopiles</taxon>
        <taxon>Ochrophyta</taxon>
        <taxon>PX clade</taxon>
        <taxon>Xanthophyceae</taxon>
        <taxon>Tribonematales</taxon>
        <taxon>Tribonemataceae</taxon>
        <taxon>Tribonema</taxon>
    </lineage>
</organism>
<sequence length="70" mass="7986">VFGVDMLVQFNTAVALEDGRVLAARPAIAANYLKTWFVVDFVSTVPWELMFGNERRAQLLMLLKLLRFGR</sequence>
<dbReference type="PANTHER" id="PTHR10217">
    <property type="entry name" value="VOLTAGE AND LIGAND GATED POTASSIUM CHANNEL"/>
    <property type="match status" value="1"/>
</dbReference>
<evidence type="ECO:0000313" key="2">
    <source>
        <dbReference type="Proteomes" id="UP000664859"/>
    </source>
</evidence>
<dbReference type="Proteomes" id="UP000664859">
    <property type="component" value="Unassembled WGS sequence"/>
</dbReference>
<dbReference type="OrthoDB" id="432483at2759"/>
<comment type="caution">
    <text evidence="1">The sequence shown here is derived from an EMBL/GenBank/DDBJ whole genome shotgun (WGS) entry which is preliminary data.</text>
</comment>
<dbReference type="GO" id="GO:0005249">
    <property type="term" value="F:voltage-gated potassium channel activity"/>
    <property type="evidence" value="ECO:0007669"/>
    <property type="project" value="TreeGrafter"/>
</dbReference>
<accession>A0A835YY17</accession>
<dbReference type="Gene3D" id="1.10.287.70">
    <property type="match status" value="1"/>
</dbReference>
<dbReference type="AlphaFoldDB" id="A0A835YY17"/>
<dbReference type="GO" id="GO:0005886">
    <property type="term" value="C:plasma membrane"/>
    <property type="evidence" value="ECO:0007669"/>
    <property type="project" value="TreeGrafter"/>
</dbReference>
<name>A0A835YY17_9STRA</name>
<evidence type="ECO:0000313" key="1">
    <source>
        <dbReference type="EMBL" id="KAG5179239.1"/>
    </source>
</evidence>
<reference evidence="1" key="1">
    <citation type="submission" date="2021-02" db="EMBL/GenBank/DDBJ databases">
        <title>First Annotated Genome of the Yellow-green Alga Tribonema minus.</title>
        <authorList>
            <person name="Mahan K.M."/>
        </authorList>
    </citation>
    <scope>NUCLEOTIDE SEQUENCE</scope>
    <source>
        <strain evidence="1">UTEX B ZZ1240</strain>
    </source>
</reference>
<dbReference type="GO" id="GO:0042391">
    <property type="term" value="P:regulation of membrane potential"/>
    <property type="evidence" value="ECO:0007669"/>
    <property type="project" value="TreeGrafter"/>
</dbReference>
<feature type="non-terminal residue" evidence="1">
    <location>
        <position position="1"/>
    </location>
</feature>
<dbReference type="InterPro" id="IPR050818">
    <property type="entry name" value="KCNH_animal-type"/>
</dbReference>
<gene>
    <name evidence="1" type="ORF">JKP88DRAFT_167835</name>
</gene>